<dbReference type="GO" id="GO:0008168">
    <property type="term" value="F:methyltransferase activity"/>
    <property type="evidence" value="ECO:0007669"/>
    <property type="project" value="UniProtKB-KW"/>
</dbReference>
<evidence type="ECO:0000256" key="2">
    <source>
        <dbReference type="ARBA" id="ARBA00022679"/>
    </source>
</evidence>
<dbReference type="Gene3D" id="3.40.50.150">
    <property type="entry name" value="Vaccinia Virus protein VP39"/>
    <property type="match status" value="1"/>
</dbReference>
<reference evidence="5 6" key="1">
    <citation type="submission" date="2021-03" db="EMBL/GenBank/DDBJ databases">
        <title>Sequencing the genomes of 1000 actinobacteria strains.</title>
        <authorList>
            <person name="Klenk H.-P."/>
        </authorList>
    </citation>
    <scope>NUCLEOTIDE SEQUENCE [LARGE SCALE GENOMIC DNA]</scope>
    <source>
        <strain evidence="5 6">DSM 44580</strain>
    </source>
</reference>
<sequence>MAVLLGDRRDPAIVVLGGEPDFCARLAGGLRFVISAGWLSPGLLGQAGVDRAFLVDLRPPAVAPLAPPEPGLTPVVLDGSEDDPVAAVLRATSGGWSDQADRLAHRAIAGGTPTAWFEQVYRAGLAREVDLPWDRTEPQPLLVEWAAGPGRLPGEGRGAVVCGCGLGADAEYIASLGFRTTAFDISPTAVALARARHPGSPVRYLQADLFSLPDEWARGFDLVLEVFTVQALTVPVRAPALRAVGGLVAPGGTLLVIATAQEDGTPPPEGPPWPLPRAELEHFAATGLDPRRVELLEDRGRARWRAEFGRAR</sequence>
<keyword evidence="1 5" id="KW-0489">Methyltransferase</keyword>
<dbReference type="PROSITE" id="PS51585">
    <property type="entry name" value="SAM_MT_TPMT"/>
    <property type="match status" value="1"/>
</dbReference>
<dbReference type="GO" id="GO:0032259">
    <property type="term" value="P:methylation"/>
    <property type="evidence" value="ECO:0007669"/>
    <property type="project" value="UniProtKB-KW"/>
</dbReference>
<evidence type="ECO:0000259" key="4">
    <source>
        <dbReference type="Pfam" id="PF13649"/>
    </source>
</evidence>
<feature type="domain" description="Methyltransferase" evidence="4">
    <location>
        <begin position="162"/>
        <end position="252"/>
    </location>
</feature>
<keyword evidence="6" id="KW-1185">Reference proteome</keyword>
<evidence type="ECO:0000313" key="6">
    <source>
        <dbReference type="Proteomes" id="UP001519363"/>
    </source>
</evidence>
<organism evidence="5 6">
    <name type="scientific">Crossiella equi</name>
    <dbReference type="NCBI Taxonomy" id="130796"/>
    <lineage>
        <taxon>Bacteria</taxon>
        <taxon>Bacillati</taxon>
        <taxon>Actinomycetota</taxon>
        <taxon>Actinomycetes</taxon>
        <taxon>Pseudonocardiales</taxon>
        <taxon>Pseudonocardiaceae</taxon>
        <taxon>Crossiella</taxon>
    </lineage>
</organism>
<evidence type="ECO:0000256" key="3">
    <source>
        <dbReference type="ARBA" id="ARBA00022691"/>
    </source>
</evidence>
<dbReference type="RefSeq" id="WP_086788557.1">
    <property type="nucleotide sequence ID" value="NZ_JAGIOO010000001.1"/>
</dbReference>
<dbReference type="EMBL" id="JAGIOO010000001">
    <property type="protein sequence ID" value="MBP2473216.1"/>
    <property type="molecule type" value="Genomic_DNA"/>
</dbReference>
<dbReference type="Pfam" id="PF13649">
    <property type="entry name" value="Methyltransf_25"/>
    <property type="match status" value="1"/>
</dbReference>
<evidence type="ECO:0000313" key="5">
    <source>
        <dbReference type="EMBL" id="MBP2473216.1"/>
    </source>
</evidence>
<keyword evidence="2" id="KW-0808">Transferase</keyword>
<dbReference type="CDD" id="cd02440">
    <property type="entry name" value="AdoMet_MTases"/>
    <property type="match status" value="1"/>
</dbReference>
<name>A0ABS5A9G8_9PSEU</name>
<dbReference type="InterPro" id="IPR041698">
    <property type="entry name" value="Methyltransf_25"/>
</dbReference>
<dbReference type="Proteomes" id="UP001519363">
    <property type="component" value="Unassembled WGS sequence"/>
</dbReference>
<dbReference type="InterPro" id="IPR029063">
    <property type="entry name" value="SAM-dependent_MTases_sf"/>
</dbReference>
<accession>A0ABS5A9G8</accession>
<dbReference type="InterPro" id="IPR008854">
    <property type="entry name" value="TPMT"/>
</dbReference>
<gene>
    <name evidence="5" type="ORF">JOF53_002088</name>
</gene>
<proteinExistence type="predicted"/>
<keyword evidence="3" id="KW-0949">S-adenosyl-L-methionine</keyword>
<comment type="caution">
    <text evidence="5">The sequence shown here is derived from an EMBL/GenBank/DDBJ whole genome shotgun (WGS) entry which is preliminary data.</text>
</comment>
<protein>
    <submittedName>
        <fullName evidence="5">SAM-dependent methyltransferase</fullName>
    </submittedName>
</protein>
<evidence type="ECO:0000256" key="1">
    <source>
        <dbReference type="ARBA" id="ARBA00022603"/>
    </source>
</evidence>
<dbReference type="SUPFAM" id="SSF53335">
    <property type="entry name" value="S-adenosyl-L-methionine-dependent methyltransferases"/>
    <property type="match status" value="1"/>
</dbReference>